<dbReference type="SMART" id="SM00382">
    <property type="entry name" value="AAA"/>
    <property type="match status" value="1"/>
</dbReference>
<dbReference type="InterPro" id="IPR013563">
    <property type="entry name" value="Oligopep_ABC_C"/>
</dbReference>
<evidence type="ECO:0000256" key="3">
    <source>
        <dbReference type="ARBA" id="ARBA00022448"/>
    </source>
</evidence>
<organism evidence="9 10">
    <name type="scientific">Devosia enhydra</name>
    <dbReference type="NCBI Taxonomy" id="665118"/>
    <lineage>
        <taxon>Bacteria</taxon>
        <taxon>Pseudomonadati</taxon>
        <taxon>Pseudomonadota</taxon>
        <taxon>Alphaproteobacteria</taxon>
        <taxon>Hyphomicrobiales</taxon>
        <taxon>Devosiaceae</taxon>
        <taxon>Devosia</taxon>
    </lineage>
</organism>
<proteinExistence type="inferred from homology"/>
<accession>A0A1K2HWU1</accession>
<evidence type="ECO:0000259" key="8">
    <source>
        <dbReference type="PROSITE" id="PS50893"/>
    </source>
</evidence>
<evidence type="ECO:0000256" key="4">
    <source>
        <dbReference type="ARBA" id="ARBA00022475"/>
    </source>
</evidence>
<reference evidence="9 10" key="1">
    <citation type="submission" date="2016-11" db="EMBL/GenBank/DDBJ databases">
        <authorList>
            <person name="Jaros S."/>
            <person name="Januszkiewicz K."/>
            <person name="Wedrychowicz H."/>
        </authorList>
    </citation>
    <scope>NUCLEOTIDE SEQUENCE [LARGE SCALE GENOMIC DNA]</scope>
    <source>
        <strain evidence="9 10">ATCC 23634</strain>
    </source>
</reference>
<keyword evidence="6 9" id="KW-0067">ATP-binding</keyword>
<keyword evidence="5" id="KW-0547">Nucleotide-binding</keyword>
<evidence type="ECO:0000256" key="1">
    <source>
        <dbReference type="ARBA" id="ARBA00004417"/>
    </source>
</evidence>
<dbReference type="PANTHER" id="PTHR43297">
    <property type="entry name" value="OLIGOPEPTIDE TRANSPORT ATP-BINDING PROTEIN APPD"/>
    <property type="match status" value="1"/>
</dbReference>
<evidence type="ECO:0000313" key="10">
    <source>
        <dbReference type="Proteomes" id="UP000183447"/>
    </source>
</evidence>
<dbReference type="OrthoDB" id="9815712at2"/>
<dbReference type="InterPro" id="IPR017871">
    <property type="entry name" value="ABC_transporter-like_CS"/>
</dbReference>
<feature type="domain" description="ABC transporter" evidence="8">
    <location>
        <begin position="9"/>
        <end position="256"/>
    </location>
</feature>
<dbReference type="RefSeq" id="WP_072340596.1">
    <property type="nucleotide sequence ID" value="NZ_FPKU01000001.1"/>
</dbReference>
<keyword evidence="4" id="KW-1003">Cell membrane</keyword>
<dbReference type="InterPro" id="IPR003439">
    <property type="entry name" value="ABC_transporter-like_ATP-bd"/>
</dbReference>
<dbReference type="Pfam" id="PF00005">
    <property type="entry name" value="ABC_tran"/>
    <property type="match status" value="1"/>
</dbReference>
<dbReference type="InterPro" id="IPR050388">
    <property type="entry name" value="ABC_Ni/Peptide_Import"/>
</dbReference>
<sequence length="329" mass="34878">MTDKPLLSVRNLSVGFPAGKGHVLAVNDVSFDIRPGELVGVVGESGSGKSVTALAVMGLLPPTAMLSGQLLFEGRDMLGLSRGQLRQLRGRQLGMIFQEPMTSLNPVFTVGDQISEAVRALGGVSRKQAADRAVELLDQVGIPSPRRRLEDYPHQMSGGMRQRVMIAIALAGSPRLLIADEPTTALDVTIQAQLLDLLNGLRERLGTAILLISHNMGVMAEVADRVVVMYASRVVEEADIFQLFDTPQHPYSEGLLGSTPDMAGTARRLITIPGAMPSPGALPPGCLFAPRCPKVVDACTKAQPPLIDLSGGQKAACIRAPKREAGVPA</sequence>
<evidence type="ECO:0000313" key="9">
    <source>
        <dbReference type="EMBL" id="SFZ83336.1"/>
    </source>
</evidence>
<keyword evidence="7" id="KW-0472">Membrane</keyword>
<dbReference type="PROSITE" id="PS00211">
    <property type="entry name" value="ABC_TRANSPORTER_1"/>
    <property type="match status" value="1"/>
</dbReference>
<dbReference type="Gene3D" id="3.40.50.300">
    <property type="entry name" value="P-loop containing nucleotide triphosphate hydrolases"/>
    <property type="match status" value="1"/>
</dbReference>
<dbReference type="EMBL" id="FPKU01000001">
    <property type="protein sequence ID" value="SFZ83336.1"/>
    <property type="molecule type" value="Genomic_DNA"/>
</dbReference>
<dbReference type="CDD" id="cd03257">
    <property type="entry name" value="ABC_NikE_OppD_transporters"/>
    <property type="match status" value="1"/>
</dbReference>
<evidence type="ECO:0000256" key="2">
    <source>
        <dbReference type="ARBA" id="ARBA00005417"/>
    </source>
</evidence>
<dbReference type="AlphaFoldDB" id="A0A1K2HWU1"/>
<dbReference type="InterPro" id="IPR027417">
    <property type="entry name" value="P-loop_NTPase"/>
</dbReference>
<comment type="subcellular location">
    <subcellularLocation>
        <location evidence="1">Cell inner membrane</location>
        <topology evidence="1">Peripheral membrane protein</topology>
    </subcellularLocation>
</comment>
<evidence type="ECO:0000256" key="5">
    <source>
        <dbReference type="ARBA" id="ARBA00022741"/>
    </source>
</evidence>
<dbReference type="Pfam" id="PF08352">
    <property type="entry name" value="oligo_HPY"/>
    <property type="match status" value="1"/>
</dbReference>
<dbReference type="GO" id="GO:0015833">
    <property type="term" value="P:peptide transport"/>
    <property type="evidence" value="ECO:0007669"/>
    <property type="project" value="InterPro"/>
</dbReference>
<comment type="similarity">
    <text evidence="2">Belongs to the ABC transporter superfamily.</text>
</comment>
<keyword evidence="3" id="KW-0813">Transport</keyword>
<protein>
    <submittedName>
        <fullName evidence="9">Oligopeptide transport system ATP-binding protein</fullName>
    </submittedName>
</protein>
<keyword evidence="10" id="KW-1185">Reference proteome</keyword>
<gene>
    <name evidence="9" type="ORF">SAMN02983003_1587</name>
</gene>
<dbReference type="PANTHER" id="PTHR43297:SF2">
    <property type="entry name" value="DIPEPTIDE TRANSPORT ATP-BINDING PROTEIN DPPD"/>
    <property type="match status" value="1"/>
</dbReference>
<dbReference type="SUPFAM" id="SSF52540">
    <property type="entry name" value="P-loop containing nucleoside triphosphate hydrolases"/>
    <property type="match status" value="1"/>
</dbReference>
<evidence type="ECO:0000256" key="7">
    <source>
        <dbReference type="ARBA" id="ARBA00023136"/>
    </source>
</evidence>
<dbReference type="PROSITE" id="PS50893">
    <property type="entry name" value="ABC_TRANSPORTER_2"/>
    <property type="match status" value="1"/>
</dbReference>
<dbReference type="GO" id="GO:0005886">
    <property type="term" value="C:plasma membrane"/>
    <property type="evidence" value="ECO:0007669"/>
    <property type="project" value="UniProtKB-SubCell"/>
</dbReference>
<name>A0A1K2HWU1_9HYPH</name>
<dbReference type="STRING" id="665118.SAMN02983003_1587"/>
<dbReference type="NCBIfam" id="TIGR01727">
    <property type="entry name" value="oligo_HPY"/>
    <property type="match status" value="1"/>
</dbReference>
<dbReference type="InterPro" id="IPR003593">
    <property type="entry name" value="AAA+_ATPase"/>
</dbReference>
<evidence type="ECO:0000256" key="6">
    <source>
        <dbReference type="ARBA" id="ARBA00022840"/>
    </source>
</evidence>
<dbReference type="GO" id="GO:0055085">
    <property type="term" value="P:transmembrane transport"/>
    <property type="evidence" value="ECO:0007669"/>
    <property type="project" value="UniProtKB-ARBA"/>
</dbReference>
<dbReference type="GO" id="GO:0016887">
    <property type="term" value="F:ATP hydrolysis activity"/>
    <property type="evidence" value="ECO:0007669"/>
    <property type="project" value="InterPro"/>
</dbReference>
<dbReference type="GO" id="GO:0005524">
    <property type="term" value="F:ATP binding"/>
    <property type="evidence" value="ECO:0007669"/>
    <property type="project" value="UniProtKB-KW"/>
</dbReference>
<dbReference type="FunFam" id="3.40.50.300:FF:000016">
    <property type="entry name" value="Oligopeptide ABC transporter ATP-binding component"/>
    <property type="match status" value="1"/>
</dbReference>
<dbReference type="Proteomes" id="UP000183447">
    <property type="component" value="Unassembled WGS sequence"/>
</dbReference>